<dbReference type="PANTHER" id="PTHR13696">
    <property type="entry name" value="P-LOOP CONTAINING NUCLEOSIDE TRIPHOSPHATE HYDROLASE"/>
    <property type="match status" value="1"/>
</dbReference>
<sequence length="808" mass="88385">MVTGRREGRIITFYSYKGGVGRTMALANVAWILAANGYRVLASDWDLETPGGLPRYYKPFLQQSALGSTAGLIDHFADFADAARRRGRPDEEVYRRHAGIEYAMSVEWAFPSPGRLNCLTAGRQDRDYHTTLKSFRWDDLDARFLGALRERWRREYDYVLIDSRSGMGDAVDICILELPDVLVSCFTLNDQSIDGAARTAQYVAGNAPARGIRILPVPMRVNAQEVTAFAAGNALARARFADIPHDMSAEAVHAYWEANRIPHRTGYEHEEVLATFKDAPGDPDSLLAAYERLTSAITEGRVTRLPALDESLREYHLGAFVRPLSSQATPIALSSIPQDRMWADWVRWVLTGAGFQVVPSLSGPAQHGGAPARTVMLLSSGYLRSPRARADWPSGDTEQPPVLLRIDDEAVLTPPFADHTPVDLAALDAERARQAVLDAVGGRGPVRPAGQGPSFPNGFPAVFQAPPRNPGFVGRDRQLDAVHDALGVSRWVAVRSTRMGMGRRQLAVEYVHRFRADYDLVWWVPAATRYLAARSLALLGRCLGLPPEDSLEGTAHQALAALDAGSPYSRWLLVYDDATEADRLAGLLPSGAGRVLITTRDPAWEEHAHALLLKELGELESADLLLRRVPKLGPVAAGDLATALGELPPLALDQAGAWLAETDRATDALPAELGLNGQGADVGGPGTGAAETLTRLVEAALRKRSPAAHRLLRLCCCFWPSRLSLNVLRSDVLLTALRAYDPTLRDRSQLDALVADLERFRLAETDRLENTLRVHHLVQRTVLGDLAPDERQSALRDLHGILDAAAAW</sequence>
<dbReference type="Proteomes" id="UP001321542">
    <property type="component" value="Chromosome"/>
</dbReference>
<dbReference type="PANTHER" id="PTHR13696:SF52">
    <property type="entry name" value="PARA FAMILY PROTEIN CT_582"/>
    <property type="match status" value="1"/>
</dbReference>
<evidence type="ECO:0008006" key="3">
    <source>
        <dbReference type="Google" id="ProtNLM"/>
    </source>
</evidence>
<dbReference type="EMBL" id="AP018448">
    <property type="protein sequence ID" value="BBC38199.1"/>
    <property type="molecule type" value="Genomic_DNA"/>
</dbReference>
<name>A0ABM7FPG3_9ACTN</name>
<dbReference type="SUPFAM" id="SSF52540">
    <property type="entry name" value="P-loop containing nucleoside triphosphate hydrolases"/>
    <property type="match status" value="2"/>
</dbReference>
<reference evidence="1 2" key="2">
    <citation type="journal article" date="2023" name="ChemBioChem">
        <title>Acyltransferase Domain Exchange between Two Independent Type I Polyketide Synthases in the Same Producer Strain of Macrolide Antibiotics.</title>
        <authorList>
            <person name="Kudo F."/>
            <person name="Kishikawa K."/>
            <person name="Tsuboi K."/>
            <person name="Kido T."/>
            <person name="Usui T."/>
            <person name="Hashimoto J."/>
            <person name="Shin-Ya K."/>
            <person name="Miyanaga A."/>
            <person name="Eguchi T."/>
        </authorList>
    </citation>
    <scope>NUCLEOTIDE SEQUENCE [LARGE SCALE GENOMIC DNA]</scope>
    <source>
        <strain evidence="1 2">A-8890</strain>
    </source>
</reference>
<evidence type="ECO:0000313" key="1">
    <source>
        <dbReference type="EMBL" id="BBC38199.1"/>
    </source>
</evidence>
<dbReference type="InterPro" id="IPR050678">
    <property type="entry name" value="DNA_Partitioning_ATPase"/>
</dbReference>
<organism evidence="1 2">
    <name type="scientific">Streptomyces graminofaciens</name>
    <dbReference type="NCBI Taxonomy" id="68212"/>
    <lineage>
        <taxon>Bacteria</taxon>
        <taxon>Bacillati</taxon>
        <taxon>Actinomycetota</taxon>
        <taxon>Actinomycetes</taxon>
        <taxon>Kitasatosporales</taxon>
        <taxon>Streptomycetaceae</taxon>
        <taxon>Streptomyces</taxon>
    </lineage>
</organism>
<keyword evidence="2" id="KW-1185">Reference proteome</keyword>
<dbReference type="NCBIfam" id="NF047398">
    <property type="entry name" value="AAA_KGGVGR"/>
    <property type="match status" value="1"/>
</dbReference>
<protein>
    <recommendedName>
        <fullName evidence="3">CobQ/CobB/MinD/ParA nucleotide binding domain-containing protein</fullName>
    </recommendedName>
</protein>
<dbReference type="InterPro" id="IPR027417">
    <property type="entry name" value="P-loop_NTPase"/>
</dbReference>
<gene>
    <name evidence="1" type="ORF">SGFS_094930</name>
</gene>
<proteinExistence type="predicted"/>
<evidence type="ECO:0000313" key="2">
    <source>
        <dbReference type="Proteomes" id="UP001321542"/>
    </source>
</evidence>
<dbReference type="RefSeq" id="WP_286258662.1">
    <property type="nucleotide sequence ID" value="NZ_AP018448.1"/>
</dbReference>
<accession>A0ABM7FPG3</accession>
<reference evidence="1 2" key="1">
    <citation type="journal article" date="2010" name="ChemBioChem">
        <title>Cloning and characterization of the biosynthetic gene cluster of 16-membered macrolide antibiotic FD-891: involvement of a dual functional cytochrome P450 monooxygenase catalyzing epoxidation and hydroxylation.</title>
        <authorList>
            <person name="Kudo F."/>
            <person name="Motegi A."/>
            <person name="Mizoue K."/>
            <person name="Eguchi T."/>
        </authorList>
    </citation>
    <scope>NUCLEOTIDE SEQUENCE [LARGE SCALE GENOMIC DNA]</scope>
    <source>
        <strain evidence="1 2">A-8890</strain>
    </source>
</reference>
<dbReference type="Gene3D" id="3.40.50.300">
    <property type="entry name" value="P-loop containing nucleotide triphosphate hydrolases"/>
    <property type="match status" value="2"/>
</dbReference>